<dbReference type="Proteomes" id="UP001319180">
    <property type="component" value="Unassembled WGS sequence"/>
</dbReference>
<accession>A0AAP2D4U1</accession>
<dbReference type="EMBL" id="JAHESC010000001">
    <property type="protein sequence ID" value="MBT1685157.1"/>
    <property type="molecule type" value="Genomic_DNA"/>
</dbReference>
<dbReference type="SMART" id="SM00421">
    <property type="entry name" value="HTH_LUXR"/>
    <property type="match status" value="1"/>
</dbReference>
<evidence type="ECO:0000256" key="1">
    <source>
        <dbReference type="ARBA" id="ARBA00022553"/>
    </source>
</evidence>
<dbReference type="InterPro" id="IPR058245">
    <property type="entry name" value="NreC/VraR/RcsB-like_REC"/>
</dbReference>
<reference evidence="6 7" key="1">
    <citation type="submission" date="2021-05" db="EMBL/GenBank/DDBJ databases">
        <title>A Polyphasic approach of four new species of the genus Ohtaekwangia: Ohtaekwangia histidinii sp. nov., Ohtaekwangia cretensis sp. nov., Ohtaekwangia indiensis sp. nov., Ohtaekwangia reichenbachii sp. nov. from diverse environment.</title>
        <authorList>
            <person name="Octaviana S."/>
        </authorList>
    </citation>
    <scope>NUCLEOTIDE SEQUENCE [LARGE SCALE GENOMIC DNA]</scope>
    <source>
        <strain evidence="6 7">PWU37</strain>
    </source>
</reference>
<dbReference type="PANTHER" id="PTHR43214">
    <property type="entry name" value="TWO-COMPONENT RESPONSE REGULATOR"/>
    <property type="match status" value="1"/>
</dbReference>
<organism evidence="6 7">
    <name type="scientific">Dawidia soli</name>
    <dbReference type="NCBI Taxonomy" id="2782352"/>
    <lineage>
        <taxon>Bacteria</taxon>
        <taxon>Pseudomonadati</taxon>
        <taxon>Bacteroidota</taxon>
        <taxon>Cytophagia</taxon>
        <taxon>Cytophagales</taxon>
        <taxon>Chryseotaleaceae</taxon>
        <taxon>Dawidia</taxon>
    </lineage>
</organism>
<evidence type="ECO:0000256" key="3">
    <source>
        <dbReference type="PROSITE-ProRule" id="PRU00169"/>
    </source>
</evidence>
<feature type="domain" description="HTH luxR-type" evidence="4">
    <location>
        <begin position="145"/>
        <end position="210"/>
    </location>
</feature>
<sequence length="210" mass="23245">MIKIALADDHGILREGMASILQASGKVEVVAEAGTVAEAKTLLEEHPEVEILLCDINFPDGDGYEVLEYAKKYNKAVRIIFLTMHDKSSFATKAIEAGAMGYLTKDAAKEELLAAIAAASSGKKYFGQNIMSNIVENMNKPREGYDFFRKVLSKRELEVLELIIEGLDTDEIAGKLFISEKTAANYRNSILQKCDVKNVVQLIKLYLQHA</sequence>
<dbReference type="RefSeq" id="WP_254088406.1">
    <property type="nucleotide sequence ID" value="NZ_JAHESC010000001.1"/>
</dbReference>
<dbReference type="PROSITE" id="PS50043">
    <property type="entry name" value="HTH_LUXR_2"/>
    <property type="match status" value="1"/>
</dbReference>
<dbReference type="GO" id="GO:0006355">
    <property type="term" value="P:regulation of DNA-templated transcription"/>
    <property type="evidence" value="ECO:0007669"/>
    <property type="project" value="InterPro"/>
</dbReference>
<dbReference type="InterPro" id="IPR000792">
    <property type="entry name" value="Tscrpt_reg_LuxR_C"/>
</dbReference>
<dbReference type="InterPro" id="IPR039420">
    <property type="entry name" value="WalR-like"/>
</dbReference>
<dbReference type="SMART" id="SM00448">
    <property type="entry name" value="REC"/>
    <property type="match status" value="1"/>
</dbReference>
<dbReference type="PRINTS" id="PR00038">
    <property type="entry name" value="HTHLUXR"/>
</dbReference>
<proteinExistence type="predicted"/>
<feature type="modified residue" description="4-aspartylphosphate" evidence="3">
    <location>
        <position position="55"/>
    </location>
</feature>
<name>A0AAP2D4U1_9BACT</name>
<evidence type="ECO:0000256" key="2">
    <source>
        <dbReference type="ARBA" id="ARBA00023125"/>
    </source>
</evidence>
<feature type="domain" description="Response regulatory" evidence="5">
    <location>
        <begin position="3"/>
        <end position="120"/>
    </location>
</feature>
<keyword evidence="2" id="KW-0238">DNA-binding</keyword>
<keyword evidence="1 3" id="KW-0597">Phosphoprotein</keyword>
<evidence type="ECO:0000259" key="5">
    <source>
        <dbReference type="PROSITE" id="PS50110"/>
    </source>
</evidence>
<protein>
    <submittedName>
        <fullName evidence="6">Response regulator transcription factor</fullName>
    </submittedName>
</protein>
<dbReference type="CDD" id="cd06170">
    <property type="entry name" value="LuxR_C_like"/>
    <property type="match status" value="1"/>
</dbReference>
<dbReference type="Pfam" id="PF00196">
    <property type="entry name" value="GerE"/>
    <property type="match status" value="1"/>
</dbReference>
<dbReference type="SUPFAM" id="SSF46894">
    <property type="entry name" value="C-terminal effector domain of the bipartite response regulators"/>
    <property type="match status" value="1"/>
</dbReference>
<dbReference type="AlphaFoldDB" id="A0AAP2D4U1"/>
<dbReference type="PROSITE" id="PS50110">
    <property type="entry name" value="RESPONSE_REGULATORY"/>
    <property type="match status" value="1"/>
</dbReference>
<evidence type="ECO:0000259" key="4">
    <source>
        <dbReference type="PROSITE" id="PS50043"/>
    </source>
</evidence>
<dbReference type="InterPro" id="IPR016032">
    <property type="entry name" value="Sig_transdc_resp-reg_C-effctor"/>
</dbReference>
<dbReference type="SUPFAM" id="SSF52172">
    <property type="entry name" value="CheY-like"/>
    <property type="match status" value="1"/>
</dbReference>
<dbReference type="Pfam" id="PF00072">
    <property type="entry name" value="Response_reg"/>
    <property type="match status" value="1"/>
</dbReference>
<dbReference type="InterPro" id="IPR011006">
    <property type="entry name" value="CheY-like_superfamily"/>
</dbReference>
<dbReference type="CDD" id="cd17535">
    <property type="entry name" value="REC_NarL-like"/>
    <property type="match status" value="1"/>
</dbReference>
<dbReference type="PANTHER" id="PTHR43214:SF43">
    <property type="entry name" value="TWO-COMPONENT RESPONSE REGULATOR"/>
    <property type="match status" value="1"/>
</dbReference>
<dbReference type="GO" id="GO:0003677">
    <property type="term" value="F:DNA binding"/>
    <property type="evidence" value="ECO:0007669"/>
    <property type="project" value="UniProtKB-KW"/>
</dbReference>
<evidence type="ECO:0000313" key="6">
    <source>
        <dbReference type="EMBL" id="MBT1685157.1"/>
    </source>
</evidence>
<evidence type="ECO:0000313" key="7">
    <source>
        <dbReference type="Proteomes" id="UP001319180"/>
    </source>
</evidence>
<dbReference type="Gene3D" id="3.40.50.2300">
    <property type="match status" value="1"/>
</dbReference>
<dbReference type="GO" id="GO:0000160">
    <property type="term" value="P:phosphorelay signal transduction system"/>
    <property type="evidence" value="ECO:0007669"/>
    <property type="project" value="InterPro"/>
</dbReference>
<keyword evidence="7" id="KW-1185">Reference proteome</keyword>
<gene>
    <name evidence="6" type="ORF">KK078_01245</name>
</gene>
<dbReference type="InterPro" id="IPR001789">
    <property type="entry name" value="Sig_transdc_resp-reg_receiver"/>
</dbReference>
<comment type="caution">
    <text evidence="6">The sequence shown here is derived from an EMBL/GenBank/DDBJ whole genome shotgun (WGS) entry which is preliminary data.</text>
</comment>